<gene>
    <name evidence="1" type="ORF">N332_04915</name>
</gene>
<dbReference type="AlphaFoldDB" id="A0A091QYX8"/>
<keyword evidence="2" id="KW-1185">Reference proteome</keyword>
<evidence type="ECO:0000313" key="1">
    <source>
        <dbReference type="EMBL" id="KFQ32169.1"/>
    </source>
</evidence>
<reference evidence="1 2" key="1">
    <citation type="submission" date="2014-04" db="EMBL/GenBank/DDBJ databases">
        <title>Genome evolution of avian class.</title>
        <authorList>
            <person name="Zhang G."/>
            <person name="Li C."/>
        </authorList>
    </citation>
    <scope>NUCLEOTIDE SEQUENCE [LARGE SCALE GENOMIC DNA]</scope>
    <source>
        <strain evidence="1">BGI_N332</strain>
    </source>
</reference>
<name>A0A091QYX8_9AVES</name>
<dbReference type="Proteomes" id="UP000053369">
    <property type="component" value="Unassembled WGS sequence"/>
</dbReference>
<feature type="non-terminal residue" evidence="1">
    <location>
        <position position="43"/>
    </location>
</feature>
<sequence>NSVMGICYFIPVHNLFNVLYKGTPTVTDVFSLFYAEVVNKKTL</sequence>
<proteinExistence type="predicted"/>
<dbReference type="EMBL" id="KK806086">
    <property type="protein sequence ID" value="KFQ32169.1"/>
    <property type="molecule type" value="Genomic_DNA"/>
</dbReference>
<feature type="non-terminal residue" evidence="1">
    <location>
        <position position="1"/>
    </location>
</feature>
<protein>
    <submittedName>
        <fullName evidence="1">Uncharacterized protein</fullName>
    </submittedName>
</protein>
<organism evidence="1 2">
    <name type="scientific">Mesitornis unicolor</name>
    <name type="common">brown roatelo</name>
    <dbReference type="NCBI Taxonomy" id="54374"/>
    <lineage>
        <taxon>Eukaryota</taxon>
        <taxon>Metazoa</taxon>
        <taxon>Chordata</taxon>
        <taxon>Craniata</taxon>
        <taxon>Vertebrata</taxon>
        <taxon>Euteleostomi</taxon>
        <taxon>Archelosauria</taxon>
        <taxon>Archosauria</taxon>
        <taxon>Dinosauria</taxon>
        <taxon>Saurischia</taxon>
        <taxon>Theropoda</taxon>
        <taxon>Coelurosauria</taxon>
        <taxon>Aves</taxon>
        <taxon>Neognathae</taxon>
        <taxon>Neoaves</taxon>
        <taxon>Columbimorphae</taxon>
        <taxon>Mesitornithiformes</taxon>
        <taxon>Mesitornithidae</taxon>
        <taxon>Mesitornis</taxon>
    </lineage>
</organism>
<accession>A0A091QYX8</accession>
<evidence type="ECO:0000313" key="2">
    <source>
        <dbReference type="Proteomes" id="UP000053369"/>
    </source>
</evidence>